<dbReference type="STRING" id="243090.RB8028"/>
<dbReference type="Gene3D" id="1.10.510.10">
    <property type="entry name" value="Transferase(Phosphotransferase) domain 1"/>
    <property type="match status" value="1"/>
</dbReference>
<dbReference type="InterPro" id="IPR000719">
    <property type="entry name" value="Prot_kinase_dom"/>
</dbReference>
<dbReference type="KEGG" id="rba:RB8028"/>
<feature type="binding site" evidence="5">
    <location>
        <position position="172"/>
    </location>
    <ligand>
        <name>ATP</name>
        <dbReference type="ChEBI" id="CHEBI:30616"/>
    </ligand>
</feature>
<name>Q7UGA2_RHOBA</name>
<feature type="transmembrane region" description="Helical" evidence="7">
    <location>
        <begin position="559"/>
        <end position="580"/>
    </location>
</feature>
<gene>
    <name evidence="9" type="primary">pknB</name>
    <name evidence="9" type="ordered locus">RB8028</name>
</gene>
<dbReference type="HOGENOM" id="CLU_446796_0_0_0"/>
<dbReference type="InterPro" id="IPR008271">
    <property type="entry name" value="Ser/Thr_kinase_AS"/>
</dbReference>
<evidence type="ECO:0000256" key="4">
    <source>
        <dbReference type="ARBA" id="ARBA00022840"/>
    </source>
</evidence>
<organism evidence="9 10">
    <name type="scientific">Rhodopirellula baltica (strain DSM 10527 / NCIMB 13988 / SH1)</name>
    <dbReference type="NCBI Taxonomy" id="243090"/>
    <lineage>
        <taxon>Bacteria</taxon>
        <taxon>Pseudomonadati</taxon>
        <taxon>Planctomycetota</taxon>
        <taxon>Planctomycetia</taxon>
        <taxon>Pirellulales</taxon>
        <taxon>Pirellulaceae</taxon>
        <taxon>Rhodopirellula</taxon>
    </lineage>
</organism>
<dbReference type="eggNOG" id="COG0515">
    <property type="taxonomic scope" value="Bacteria"/>
</dbReference>
<dbReference type="PANTHER" id="PTHR43289:SF6">
    <property type="entry name" value="SERINE_THREONINE-PROTEIN KINASE NEKL-3"/>
    <property type="match status" value="1"/>
</dbReference>
<evidence type="ECO:0000256" key="1">
    <source>
        <dbReference type="ARBA" id="ARBA00022679"/>
    </source>
</evidence>
<dbReference type="GO" id="GO:0004674">
    <property type="term" value="F:protein serine/threonine kinase activity"/>
    <property type="evidence" value="ECO:0000318"/>
    <property type="project" value="GO_Central"/>
</dbReference>
<keyword evidence="3 9" id="KW-0418">Kinase</keyword>
<feature type="region of interest" description="Disordered" evidence="6">
    <location>
        <begin position="402"/>
        <end position="422"/>
    </location>
</feature>
<dbReference type="EnsemblBacteria" id="CAD78427">
    <property type="protein sequence ID" value="CAD78427"/>
    <property type="gene ID" value="RB8028"/>
</dbReference>
<dbReference type="Proteomes" id="UP000001025">
    <property type="component" value="Chromosome"/>
</dbReference>
<evidence type="ECO:0000256" key="2">
    <source>
        <dbReference type="ARBA" id="ARBA00022741"/>
    </source>
</evidence>
<dbReference type="SMART" id="SM00220">
    <property type="entry name" value="S_TKc"/>
    <property type="match status" value="1"/>
</dbReference>
<keyword evidence="1 9" id="KW-0808">Transferase</keyword>
<dbReference type="GO" id="GO:0005524">
    <property type="term" value="F:ATP binding"/>
    <property type="evidence" value="ECO:0007669"/>
    <property type="project" value="UniProtKB-UniRule"/>
</dbReference>
<dbReference type="PROSITE" id="PS00107">
    <property type="entry name" value="PROTEIN_KINASE_ATP"/>
    <property type="match status" value="1"/>
</dbReference>
<feature type="transmembrane region" description="Helical" evidence="7">
    <location>
        <begin position="447"/>
        <end position="467"/>
    </location>
</feature>
<dbReference type="PROSITE" id="PS00108">
    <property type="entry name" value="PROTEIN_KINASE_ST"/>
    <property type="match status" value="1"/>
</dbReference>
<keyword evidence="10" id="KW-1185">Reference proteome</keyword>
<keyword evidence="7" id="KW-0812">Transmembrane</keyword>
<feature type="transmembrane region" description="Helical" evidence="7">
    <location>
        <begin position="525"/>
        <end position="547"/>
    </location>
</feature>
<keyword evidence="4 5" id="KW-0067">ATP-binding</keyword>
<dbReference type="Gene3D" id="3.30.200.20">
    <property type="entry name" value="Phosphorylase Kinase, domain 1"/>
    <property type="match status" value="1"/>
</dbReference>
<evidence type="ECO:0000256" key="3">
    <source>
        <dbReference type="ARBA" id="ARBA00022777"/>
    </source>
</evidence>
<keyword evidence="7" id="KW-0472">Membrane</keyword>
<dbReference type="InterPro" id="IPR017441">
    <property type="entry name" value="Protein_kinase_ATP_BS"/>
</dbReference>
<reference evidence="9 10" key="1">
    <citation type="journal article" date="2003" name="Proc. Natl. Acad. Sci. U.S.A.">
        <title>Complete genome sequence of the marine planctomycete Pirellula sp. strain 1.</title>
        <authorList>
            <person name="Gloeckner F.O."/>
            <person name="Kube M."/>
            <person name="Bauer M."/>
            <person name="Teeling H."/>
            <person name="Lombardot T."/>
            <person name="Ludwig W."/>
            <person name="Gade D."/>
            <person name="Beck A."/>
            <person name="Borzym K."/>
            <person name="Heitmann K."/>
            <person name="Rabus R."/>
            <person name="Schlesner H."/>
            <person name="Amann R."/>
            <person name="Reinhardt R."/>
        </authorList>
    </citation>
    <scope>NUCLEOTIDE SEQUENCE [LARGE SCALE GENOMIC DNA]</scope>
    <source>
        <strain evidence="10">DSM 10527 / NCIMB 13988 / SH1</strain>
    </source>
</reference>
<dbReference type="PATRIC" id="fig|243090.15.peg.3876"/>
<dbReference type="PANTHER" id="PTHR43289">
    <property type="entry name" value="MITOGEN-ACTIVATED PROTEIN KINASE KINASE KINASE 20-RELATED"/>
    <property type="match status" value="1"/>
</dbReference>
<dbReference type="SUPFAM" id="SSF56112">
    <property type="entry name" value="Protein kinase-like (PK-like)"/>
    <property type="match status" value="1"/>
</dbReference>
<dbReference type="OrthoDB" id="6111975at2"/>
<dbReference type="CDD" id="cd14014">
    <property type="entry name" value="STKc_PknB_like"/>
    <property type="match status" value="1"/>
</dbReference>
<dbReference type="PROSITE" id="PS50011">
    <property type="entry name" value="PROTEIN_KINASE_DOM"/>
    <property type="match status" value="1"/>
</dbReference>
<feature type="transmembrane region" description="Helical" evidence="7">
    <location>
        <begin position="479"/>
        <end position="501"/>
    </location>
</feature>
<evidence type="ECO:0000259" key="8">
    <source>
        <dbReference type="PROSITE" id="PS50011"/>
    </source>
</evidence>
<dbReference type="EC" id="2.7.1.-" evidence="9"/>
<dbReference type="Pfam" id="PF00069">
    <property type="entry name" value="Pkinase"/>
    <property type="match status" value="1"/>
</dbReference>
<accession>Q7UGA2</accession>
<proteinExistence type="predicted"/>
<evidence type="ECO:0000256" key="5">
    <source>
        <dbReference type="PROSITE-ProRule" id="PRU10141"/>
    </source>
</evidence>
<feature type="compositionally biased region" description="Basic and acidic residues" evidence="6">
    <location>
        <begin position="409"/>
        <end position="422"/>
    </location>
</feature>
<dbReference type="EMBL" id="BX294147">
    <property type="protein sequence ID" value="CAD78427.1"/>
    <property type="molecule type" value="Genomic_DNA"/>
</dbReference>
<evidence type="ECO:0000256" key="7">
    <source>
        <dbReference type="SAM" id="Phobius"/>
    </source>
</evidence>
<dbReference type="AlphaFoldDB" id="Q7UGA2"/>
<evidence type="ECO:0000256" key="6">
    <source>
        <dbReference type="SAM" id="MobiDB-lite"/>
    </source>
</evidence>
<keyword evidence="2 5" id="KW-0547">Nucleotide-binding</keyword>
<dbReference type="InParanoid" id="Q7UGA2"/>
<protein>
    <submittedName>
        <fullName evidence="9">Serine/threonine kinase Pkn10</fullName>
        <ecNumber evidence="9">2.7.1.-</ecNumber>
    </submittedName>
</protein>
<feature type="domain" description="Protein kinase" evidence="8">
    <location>
        <begin position="143"/>
        <end position="391"/>
    </location>
</feature>
<evidence type="ECO:0000313" key="9">
    <source>
        <dbReference type="EMBL" id="CAD78427.1"/>
    </source>
</evidence>
<sequence length="611" mass="68035">MPHDLDAPNGRLNVVCISSVKNVTRNCSMSIRQKKLPIATLERIDDLCAEFERKWQSDQSPSIESALTEDISPDERDVLLAELIVLDVDYRRRRSESPNEQDYLDRFPDNVSVIRDAFRGNDQPKRAFLPPSVEQLSEQFPSLQITELLGAGGMGAVYKARQEGLDRVVALKILPEEFGHDVKFALRFTREARTLAKLNHPNIVSVYEFGHVDDTYYFLMEYVDGSTLRDVVAAGQLAPAHALAIVPHLCDALQYAHDNGVIHRDIKPENILMAVDGSVKIADFGLSRILGDQDQPSALTGTHQIMGTPRYMAPEQLEGARGVDHRADIYSLGVVFYEMLTGELPIGRFAVPSKKVQIDVRLDDVVLRTLEKEPQRRYQRASQIKSDVQSIASGDRAALAPTQVMPSDPQRDHAHSSSGAHDQELAGRLLLTRRQLMERVESSLRPLFAGQVLQIFVGVALIALGAYCWAPNTHVPHRLFSGVIVHVYGLLLIIVAANVLVRIKRVDTSQPINEIRERLNAVRSFSLRVGPIIGIAWWLIWIPVVVAAGFDSILHPNSLYPSLILGVIGLVGSCGLYAMAMKSEPWRQKLGGRSVTNAERELAEIEQTNIR</sequence>
<dbReference type="InterPro" id="IPR011009">
    <property type="entry name" value="Kinase-like_dom_sf"/>
</dbReference>
<evidence type="ECO:0000313" key="10">
    <source>
        <dbReference type="Proteomes" id="UP000001025"/>
    </source>
</evidence>
<keyword evidence="7" id="KW-1133">Transmembrane helix</keyword>